<dbReference type="AlphaFoldDB" id="A0A951PCU5"/>
<dbReference type="PANTHER" id="PTHR31760:SF0">
    <property type="entry name" value="S-ADENOSYL-L-METHIONINE-DEPENDENT METHYLTRANSFERASES SUPERFAMILY PROTEIN"/>
    <property type="match status" value="1"/>
</dbReference>
<feature type="binding site" evidence="6">
    <location>
        <position position="85"/>
    </location>
    <ligand>
        <name>S-adenosyl-L-methionine</name>
        <dbReference type="ChEBI" id="CHEBI:59789"/>
    </ligand>
</feature>
<dbReference type="GO" id="GO:0070043">
    <property type="term" value="F:rRNA (guanine-N7-)-methyltransferase activity"/>
    <property type="evidence" value="ECO:0007669"/>
    <property type="project" value="UniProtKB-UniRule"/>
</dbReference>
<proteinExistence type="inferred from homology"/>
<feature type="binding site" evidence="6">
    <location>
        <position position="149"/>
    </location>
    <ligand>
        <name>S-adenosyl-L-methionine</name>
        <dbReference type="ChEBI" id="CHEBI:59789"/>
    </ligand>
</feature>
<keyword evidence="4 6" id="KW-0808">Transferase</keyword>
<evidence type="ECO:0000256" key="1">
    <source>
        <dbReference type="ARBA" id="ARBA00022490"/>
    </source>
</evidence>
<reference evidence="7" key="2">
    <citation type="journal article" date="2022" name="Microbiol. Resour. Announc.">
        <title>Metagenome Sequencing to Explore Phylogenomics of Terrestrial Cyanobacteria.</title>
        <authorList>
            <person name="Ward R.D."/>
            <person name="Stajich J.E."/>
            <person name="Johansen J.R."/>
            <person name="Huntemann M."/>
            <person name="Clum A."/>
            <person name="Foster B."/>
            <person name="Foster B."/>
            <person name="Roux S."/>
            <person name="Palaniappan K."/>
            <person name="Varghese N."/>
            <person name="Mukherjee S."/>
            <person name="Reddy T.B.K."/>
            <person name="Daum C."/>
            <person name="Copeland A."/>
            <person name="Chen I.A."/>
            <person name="Ivanova N.N."/>
            <person name="Kyrpides N.C."/>
            <person name="Shapiro N."/>
            <person name="Eloe-Fadrosh E.A."/>
            <person name="Pietrasiak N."/>
        </authorList>
    </citation>
    <scope>NUCLEOTIDE SEQUENCE</scope>
    <source>
        <strain evidence="7">GSE-TBD4-15B</strain>
    </source>
</reference>
<gene>
    <name evidence="6 7" type="primary">rsmG</name>
    <name evidence="7" type="ORF">KME07_16555</name>
</gene>
<dbReference type="NCBIfam" id="TIGR00138">
    <property type="entry name" value="rsmG_gidB"/>
    <property type="match status" value="1"/>
</dbReference>
<comment type="similarity">
    <text evidence="6">Belongs to the methyltransferase superfamily. RNA methyltransferase RsmG family.</text>
</comment>
<dbReference type="FunFam" id="3.40.50.150:FF:000041">
    <property type="entry name" value="Ribosomal RNA small subunit methyltransferase G"/>
    <property type="match status" value="1"/>
</dbReference>
<keyword evidence="5 6" id="KW-0949">S-adenosyl-L-methionine</keyword>
<dbReference type="SUPFAM" id="SSF53335">
    <property type="entry name" value="S-adenosyl-L-methionine-dependent methyltransferases"/>
    <property type="match status" value="1"/>
</dbReference>
<dbReference type="Gene3D" id="3.40.50.150">
    <property type="entry name" value="Vaccinia Virus protein VP39"/>
    <property type="match status" value="1"/>
</dbReference>
<evidence type="ECO:0000256" key="2">
    <source>
        <dbReference type="ARBA" id="ARBA00022552"/>
    </source>
</evidence>
<sequence length="239" mass="26022">MALVLESDWSQALGWTPSIQQQQQLQQIYQAILQGNQQLNLTRITEPSEFLEKHLWDSLRGVFPPLSASVTQPLSLIDVGTGAGFPGLPLALACPDWRVTLLDSTRKKVAFLEALAAELNLPVQSIAGRAEQVGQMAKYRASFDIATIRAVAAPAICAEYTLPLLKLGGTAILYRGQWQAEEHQALESAAGQLGGVIERVDAFATPQSQSVRHCVYLKKVQSTPPEFPRLAGIPSQKPL</sequence>
<keyword evidence="2 6" id="KW-0698">rRNA processing</keyword>
<dbReference type="PANTHER" id="PTHR31760">
    <property type="entry name" value="S-ADENOSYL-L-METHIONINE-DEPENDENT METHYLTRANSFERASES SUPERFAMILY PROTEIN"/>
    <property type="match status" value="1"/>
</dbReference>
<feature type="binding site" evidence="6">
    <location>
        <begin position="130"/>
        <end position="131"/>
    </location>
    <ligand>
        <name>S-adenosyl-L-methionine</name>
        <dbReference type="ChEBI" id="CHEBI:59789"/>
    </ligand>
</feature>
<dbReference type="Proteomes" id="UP000707356">
    <property type="component" value="Unassembled WGS sequence"/>
</dbReference>
<comment type="function">
    <text evidence="6">Specifically methylates the N7 position of a guanine in 16S rRNA.</text>
</comment>
<dbReference type="EC" id="2.1.1.-" evidence="6"/>
<feature type="binding site" evidence="6">
    <location>
        <begin position="103"/>
        <end position="105"/>
    </location>
    <ligand>
        <name>S-adenosyl-L-methionine</name>
        <dbReference type="ChEBI" id="CHEBI:59789"/>
    </ligand>
</feature>
<comment type="caution">
    <text evidence="7">The sequence shown here is derived from an EMBL/GenBank/DDBJ whole genome shotgun (WGS) entry which is preliminary data.</text>
</comment>
<dbReference type="InterPro" id="IPR029063">
    <property type="entry name" value="SAM-dependent_MTases_sf"/>
</dbReference>
<keyword evidence="1 6" id="KW-0963">Cytoplasm</keyword>
<dbReference type="EMBL" id="JAHHHV010000073">
    <property type="protein sequence ID" value="MBW4467037.1"/>
    <property type="molecule type" value="Genomic_DNA"/>
</dbReference>
<accession>A0A951PCU5</accession>
<evidence type="ECO:0000256" key="6">
    <source>
        <dbReference type="HAMAP-Rule" id="MF_00074"/>
    </source>
</evidence>
<name>A0A951PCU5_9CYAN</name>
<dbReference type="GO" id="GO:0005829">
    <property type="term" value="C:cytosol"/>
    <property type="evidence" value="ECO:0007669"/>
    <property type="project" value="TreeGrafter"/>
</dbReference>
<comment type="subcellular location">
    <subcellularLocation>
        <location evidence="6">Cytoplasm</location>
    </subcellularLocation>
</comment>
<dbReference type="PIRSF" id="PIRSF003078">
    <property type="entry name" value="GidB"/>
    <property type="match status" value="1"/>
</dbReference>
<dbReference type="Pfam" id="PF02527">
    <property type="entry name" value="GidB"/>
    <property type="match status" value="1"/>
</dbReference>
<protein>
    <recommendedName>
        <fullName evidence="6">Ribosomal RNA small subunit methyltransferase G</fullName>
        <ecNumber evidence="6">2.1.1.-</ecNumber>
    </recommendedName>
    <alternativeName>
        <fullName evidence="6">16S rRNA 7-methylguanosine methyltransferase</fullName>
        <shortName evidence="6">16S rRNA m7G methyltransferase</shortName>
    </alternativeName>
</protein>
<evidence type="ECO:0000256" key="4">
    <source>
        <dbReference type="ARBA" id="ARBA00022679"/>
    </source>
</evidence>
<keyword evidence="3 6" id="KW-0489">Methyltransferase</keyword>
<evidence type="ECO:0000256" key="5">
    <source>
        <dbReference type="ARBA" id="ARBA00022691"/>
    </source>
</evidence>
<organism evidence="7 8">
    <name type="scientific">Pegethrix bostrychoides GSE-TBD4-15B</name>
    <dbReference type="NCBI Taxonomy" id="2839662"/>
    <lineage>
        <taxon>Bacteria</taxon>
        <taxon>Bacillati</taxon>
        <taxon>Cyanobacteriota</taxon>
        <taxon>Cyanophyceae</taxon>
        <taxon>Oculatellales</taxon>
        <taxon>Oculatellaceae</taxon>
        <taxon>Pegethrix</taxon>
    </lineage>
</organism>
<reference evidence="7" key="1">
    <citation type="submission" date="2021-05" db="EMBL/GenBank/DDBJ databases">
        <authorList>
            <person name="Pietrasiak N."/>
            <person name="Ward R."/>
            <person name="Stajich J.E."/>
            <person name="Kurbessoian T."/>
        </authorList>
    </citation>
    <scope>NUCLEOTIDE SEQUENCE</scope>
    <source>
        <strain evidence="7">GSE-TBD4-15B</strain>
    </source>
</reference>
<dbReference type="HAMAP" id="MF_00074">
    <property type="entry name" value="16SrRNA_methyltr_G"/>
    <property type="match status" value="1"/>
</dbReference>
<evidence type="ECO:0000313" key="8">
    <source>
        <dbReference type="Proteomes" id="UP000707356"/>
    </source>
</evidence>
<evidence type="ECO:0000313" key="7">
    <source>
        <dbReference type="EMBL" id="MBW4467037.1"/>
    </source>
</evidence>
<dbReference type="InterPro" id="IPR003682">
    <property type="entry name" value="rRNA_ssu_MeTfrase_G"/>
</dbReference>
<evidence type="ECO:0000256" key="3">
    <source>
        <dbReference type="ARBA" id="ARBA00022603"/>
    </source>
</evidence>
<feature type="binding site" evidence="6">
    <location>
        <position position="80"/>
    </location>
    <ligand>
        <name>S-adenosyl-L-methionine</name>
        <dbReference type="ChEBI" id="CHEBI:59789"/>
    </ligand>
</feature>